<accession>A0A806KJK4</accession>
<protein>
    <submittedName>
        <fullName evidence="1">Uncharacterized protein</fullName>
    </submittedName>
</protein>
<organism evidence="1">
    <name type="scientific">uncultured bacterium contig00060</name>
    <dbReference type="NCBI Taxonomy" id="1181543"/>
    <lineage>
        <taxon>Bacteria</taxon>
        <taxon>environmental samples</taxon>
    </lineage>
</organism>
<dbReference type="AlphaFoldDB" id="A0A806KJK4"/>
<reference evidence="1" key="1">
    <citation type="submission" date="2012-03" db="EMBL/GenBank/DDBJ databases">
        <title>Functional metagenomics reveals considerable lignocellulase gene clusters in the gut microbiome of a wood-feeding higher termite.</title>
        <authorList>
            <person name="Liu N."/>
        </authorList>
    </citation>
    <scope>NUCLEOTIDE SEQUENCE</scope>
</reference>
<sequence>MDIRINGQAADVTIDHEKTVGEIMAGLQEWLAGMGHRLSGLSIDGQTADPSSLEEFFLREIKNIKVLDIFTSSLAQLYAESLLNLLDDIKEYKSLDHNGKNNYLNNWKEKPEALFAFEQMQDLYNFFENMFSIGNFDADTVYAITEERLREVKDPLSEFTKMESLVKETCTLLIDLPLDIQTGKDSRAAQTIQIFSGIAEKVLRILWQLDIQGYLLIKTDDEKSFTKIVGEFGELVKQLLDAYERNDTVLVGDIAEYEASPRLQELYTDILKNSRQPSAAQGKQ</sequence>
<proteinExistence type="predicted"/>
<name>A0A806KJK4_9BACT</name>
<evidence type="ECO:0000313" key="1">
    <source>
        <dbReference type="EMBL" id="AGS53150.1"/>
    </source>
</evidence>
<dbReference type="EMBL" id="JQ844223">
    <property type="protein sequence ID" value="AGS53150.1"/>
    <property type="molecule type" value="Genomic_DNA"/>
</dbReference>